<keyword evidence="4" id="KW-0808">Transferase</keyword>
<accession>A0A3S0ELK1</accession>
<dbReference type="Proteomes" id="UP000274661">
    <property type="component" value="Unassembled WGS sequence"/>
</dbReference>
<dbReference type="OrthoDB" id="7560647at2"/>
<protein>
    <submittedName>
        <fullName evidence="4">FkbM family methyltransferase</fullName>
    </submittedName>
</protein>
<feature type="coiled-coil region" evidence="1">
    <location>
        <begin position="624"/>
        <end position="651"/>
    </location>
</feature>
<evidence type="ECO:0000259" key="3">
    <source>
        <dbReference type="Pfam" id="PF13946"/>
    </source>
</evidence>
<dbReference type="GO" id="GO:0032259">
    <property type="term" value="P:methylation"/>
    <property type="evidence" value="ECO:0007669"/>
    <property type="project" value="UniProtKB-KW"/>
</dbReference>
<evidence type="ECO:0000256" key="1">
    <source>
        <dbReference type="SAM" id="Coils"/>
    </source>
</evidence>
<dbReference type="Pfam" id="PF13946">
    <property type="entry name" value="DUF4214"/>
    <property type="match status" value="1"/>
</dbReference>
<dbReference type="RefSeq" id="WP_126718213.1">
    <property type="nucleotide sequence ID" value="NZ_RWJF01000001.1"/>
</dbReference>
<dbReference type="InterPro" id="IPR025282">
    <property type="entry name" value="DUF4214"/>
</dbReference>
<evidence type="ECO:0000313" key="4">
    <source>
        <dbReference type="EMBL" id="RST30381.1"/>
    </source>
</evidence>
<dbReference type="Pfam" id="PF05050">
    <property type="entry name" value="Methyltransf_21"/>
    <property type="match status" value="1"/>
</dbReference>
<dbReference type="InterPro" id="IPR006342">
    <property type="entry name" value="FkbM_mtfrase"/>
</dbReference>
<keyword evidence="1" id="KW-0175">Coiled coil</keyword>
<keyword evidence="4" id="KW-0489">Methyltransferase</keyword>
<comment type="caution">
    <text evidence="4">The sequence shown here is derived from an EMBL/GenBank/DDBJ whole genome shotgun (WGS) entry which is preliminary data.</text>
</comment>
<organism evidence="4 5">
    <name type="scientific">Sphingomonas ginkgonis</name>
    <dbReference type="NCBI Taxonomy" id="2315330"/>
    <lineage>
        <taxon>Bacteria</taxon>
        <taxon>Pseudomonadati</taxon>
        <taxon>Pseudomonadota</taxon>
        <taxon>Alphaproteobacteria</taxon>
        <taxon>Sphingomonadales</taxon>
        <taxon>Sphingomonadaceae</taxon>
        <taxon>Sphingomonas</taxon>
    </lineage>
</organism>
<feature type="domain" description="DUF4214" evidence="3">
    <location>
        <begin position="513"/>
        <end position="562"/>
    </location>
</feature>
<dbReference type="InterPro" id="IPR029063">
    <property type="entry name" value="SAM-dependent_MTases_sf"/>
</dbReference>
<dbReference type="AlphaFoldDB" id="A0A3S0ELK1"/>
<feature type="coiled-coil region" evidence="1">
    <location>
        <begin position="253"/>
        <end position="322"/>
    </location>
</feature>
<gene>
    <name evidence="4" type="ORF">HMF7854_05755</name>
</gene>
<feature type="domain" description="Methyltransferase FkbM" evidence="2">
    <location>
        <begin position="29"/>
        <end position="189"/>
    </location>
</feature>
<evidence type="ECO:0000313" key="5">
    <source>
        <dbReference type="Proteomes" id="UP000274661"/>
    </source>
</evidence>
<dbReference type="SUPFAM" id="SSF53335">
    <property type="entry name" value="S-adenosyl-L-methionine-dependent methyltransferases"/>
    <property type="match status" value="1"/>
</dbReference>
<name>A0A3S0ELK1_9SPHN</name>
<reference evidence="4 5" key="1">
    <citation type="submission" date="2018-12" db="EMBL/GenBank/DDBJ databases">
        <title>Sphingomonas sp. HMF7854 Genome sequencing and assembly.</title>
        <authorList>
            <person name="Cha I."/>
            <person name="Kang H."/>
            <person name="Kim H."/>
            <person name="Kang J."/>
            <person name="Joh K."/>
        </authorList>
    </citation>
    <scope>NUCLEOTIDE SEQUENCE [LARGE SCALE GENOMIC DNA]</scope>
    <source>
        <strain evidence="4 5">HMF7854</strain>
    </source>
</reference>
<dbReference type="Gene3D" id="3.40.50.150">
    <property type="entry name" value="Vaccinia Virus protein VP39"/>
    <property type="match status" value="1"/>
</dbReference>
<dbReference type="GO" id="GO:0008168">
    <property type="term" value="F:methyltransferase activity"/>
    <property type="evidence" value="ECO:0007669"/>
    <property type="project" value="UniProtKB-KW"/>
</dbReference>
<proteinExistence type="predicted"/>
<evidence type="ECO:0000259" key="2">
    <source>
        <dbReference type="Pfam" id="PF05050"/>
    </source>
</evidence>
<dbReference type="NCBIfam" id="TIGR01444">
    <property type="entry name" value="fkbM_fam"/>
    <property type="match status" value="1"/>
</dbReference>
<keyword evidence="5" id="KW-1185">Reference proteome</keyword>
<sequence length="684" mass="76719">MTFVSYAQNFEDVVLWRALKDIEGGSYLDIGAQDPEQDSVSLAFYERGWRGVHVEPTPAYARQLRNSRPDETVIEAACSCAPGPIRFFEFPTTGLSTSSVEIAEHHSRNGFEGRSILVPTVRLDGLYETIKTPTHWLKIDVEGAEADVLASWGDHGARPWIIAIEATFPSTRRPTHEAWEHQLRNRGYSSVYFDGLSRYYLHEEQAERASAFQTPPNVFDSFLISRSHFSAALLNNERSDAVSIATTASAEERRGLKESNNVLQSRVDELESARAELLGERQAALSRVQELENSCAGMAAAQQALEAERADLQELAAEASTEKAVLLTQIDGLFERLAAAVAEGASARAASDVALAEQDQLRALLTSAREEERRALHEHLAMERRHCEQLDAVRGKLVDTLKEHGDAREDVARLAAELEQMRAHVLTAARLVRAGSEKPRSGWHPLRPRSRSASHIMFALENWAKSISEHHPPQKPPFPVQTSHDQAMTSYLDQEYGNPYLRADSLAELVSWNDIDFVRCAYVTVLGRQPDQVGELYYTRRIREGYSKLETLWQLRKSAEARSHDPGIAGFDRALRSARWARSPFGWLVRMITGGESNSAAWKRHRILLNEIYRSEARQAAHGTADLRNMVQGLSTELQSLSENVRELVARRQAGEAVPLLEDDTLSIQDQLSDVGRRIFQRLV</sequence>
<dbReference type="EMBL" id="RWJF01000001">
    <property type="protein sequence ID" value="RST30381.1"/>
    <property type="molecule type" value="Genomic_DNA"/>
</dbReference>